<comment type="caution">
    <text evidence="3">The sequence shown here is derived from an EMBL/GenBank/DDBJ whole genome shotgun (WGS) entry which is preliminary data.</text>
</comment>
<keyword evidence="4" id="KW-1185">Reference proteome</keyword>
<reference evidence="3 4" key="1">
    <citation type="submission" date="2019-06" db="EMBL/GenBank/DDBJ databases">
        <authorList>
            <person name="Livingstone P."/>
            <person name="Whitworth D."/>
        </authorList>
    </citation>
    <scope>NUCLEOTIDE SEQUENCE [LARGE SCALE GENOMIC DNA]</scope>
    <source>
        <strain evidence="3 4">AM401</strain>
    </source>
</reference>
<feature type="transmembrane region" description="Helical" evidence="1">
    <location>
        <begin position="111"/>
        <end position="132"/>
    </location>
</feature>
<dbReference type="Proteomes" id="UP000315369">
    <property type="component" value="Unassembled WGS sequence"/>
</dbReference>
<proteinExistence type="predicted"/>
<dbReference type="RefSeq" id="WP_141643688.1">
    <property type="nucleotide sequence ID" value="NZ_VIFM01000063.1"/>
</dbReference>
<dbReference type="InterPro" id="IPR025698">
    <property type="entry name" value="2TM_dom"/>
</dbReference>
<dbReference type="AlphaFoldDB" id="A0A540X084"/>
<organism evidence="3 4">
    <name type="scientific">Myxococcus llanfairpwllgwyngyllgogerychwyrndrobwllllantysiliogogogochensis</name>
    <dbReference type="NCBI Taxonomy" id="2590453"/>
    <lineage>
        <taxon>Bacteria</taxon>
        <taxon>Pseudomonadati</taxon>
        <taxon>Myxococcota</taxon>
        <taxon>Myxococcia</taxon>
        <taxon>Myxococcales</taxon>
        <taxon>Cystobacterineae</taxon>
        <taxon>Myxococcaceae</taxon>
        <taxon>Myxococcus</taxon>
    </lineage>
</organism>
<protein>
    <submittedName>
        <fullName evidence="3">2TM domain-containing protein</fullName>
    </submittedName>
</protein>
<feature type="domain" description="2TM" evidence="2">
    <location>
        <begin position="70"/>
        <end position="129"/>
    </location>
</feature>
<keyword evidence="1" id="KW-0472">Membrane</keyword>
<dbReference type="Pfam" id="PF13239">
    <property type="entry name" value="2TM"/>
    <property type="match status" value="1"/>
</dbReference>
<sequence>MADTRQKTPPTHFTEREAAEIIREASAHALASREPARTLTREEVLTMAREMGLSEAAVEVALVSRAQKEQHQRKDRKELLGLATHGLSYTIALGGLTLIDLFSGPGWWVHWPALGWGIGLAFHAMGTVMGMARRELKVEDED</sequence>
<dbReference type="OrthoDB" id="3782725at2"/>
<keyword evidence="1" id="KW-1133">Transmembrane helix</keyword>
<keyword evidence="1" id="KW-0812">Transmembrane</keyword>
<gene>
    <name evidence="3" type="ORF">FJV41_17760</name>
</gene>
<accession>A0A540X084</accession>
<evidence type="ECO:0000259" key="2">
    <source>
        <dbReference type="Pfam" id="PF13239"/>
    </source>
</evidence>
<name>A0A540X084_9BACT</name>
<feature type="transmembrane region" description="Helical" evidence="1">
    <location>
        <begin position="79"/>
        <end position="99"/>
    </location>
</feature>
<evidence type="ECO:0000313" key="4">
    <source>
        <dbReference type="Proteomes" id="UP000315369"/>
    </source>
</evidence>
<evidence type="ECO:0000313" key="3">
    <source>
        <dbReference type="EMBL" id="TQF14636.1"/>
    </source>
</evidence>
<evidence type="ECO:0000256" key="1">
    <source>
        <dbReference type="SAM" id="Phobius"/>
    </source>
</evidence>
<dbReference type="EMBL" id="VIFM01000063">
    <property type="protein sequence ID" value="TQF14636.1"/>
    <property type="molecule type" value="Genomic_DNA"/>
</dbReference>